<dbReference type="GeneID" id="87598509"/>
<name>A0A0M0KHC4_ALKHA</name>
<dbReference type="Pfam" id="PF14039">
    <property type="entry name" value="YusW"/>
    <property type="match status" value="1"/>
</dbReference>
<organism evidence="1">
    <name type="scientific">Halalkalibacterium halodurans</name>
    <name type="common">Bacillus halodurans</name>
    <dbReference type="NCBI Taxonomy" id="86665"/>
    <lineage>
        <taxon>Bacteria</taxon>
        <taxon>Bacillati</taxon>
        <taxon>Bacillota</taxon>
        <taxon>Bacilli</taxon>
        <taxon>Bacillales</taxon>
        <taxon>Bacillaceae</taxon>
        <taxon>Halalkalibacterium (ex Joshi et al. 2022)</taxon>
    </lineage>
</organism>
<dbReference type="AlphaFoldDB" id="A0A0M0KHC4"/>
<sequence>MKWMLKSFVLLLGFSCFFISMNQSISYATPSIIDFELEMVLKDYSTYDIEYEMSENVLDATYNVPNEPTIKGQEAVEKVQSFIGTLQLLPSTSNMQAVQNVLTQLQLSKDDIHFFKLEATFDGGATLNIHWAGKNCCCNDCQHNNGRD</sequence>
<dbReference type="EMBL" id="LILD01000001">
    <property type="protein sequence ID" value="KOO38255.1"/>
    <property type="molecule type" value="Genomic_DNA"/>
</dbReference>
<dbReference type="InterPro" id="IPR025623">
    <property type="entry name" value="YusW"/>
</dbReference>
<evidence type="ECO:0000313" key="1">
    <source>
        <dbReference type="EMBL" id="KOO38255.1"/>
    </source>
</evidence>
<dbReference type="PATRIC" id="fig|136160.3.peg.1237"/>
<accession>A0A4Y7WVL1</accession>
<protein>
    <recommendedName>
        <fullName evidence="2">YusW-like protein</fullName>
    </recommendedName>
</protein>
<proteinExistence type="predicted"/>
<reference evidence="1" key="1">
    <citation type="submission" date="2015-08" db="EMBL/GenBank/DDBJ databases">
        <title>Complete DNA Sequence of Pseudomonas syringae pv. actinidiae, the Causal Agent of Kiwifruit Canker Disease.</title>
        <authorList>
            <person name="Rikkerink E.H.A."/>
            <person name="Fineran P.C."/>
        </authorList>
    </citation>
    <scope>NUCLEOTIDE SEQUENCE</scope>
    <source>
        <strain evidence="1">DSM 13666</strain>
    </source>
</reference>
<dbReference type="RefSeq" id="WP_053430607.1">
    <property type="nucleotide sequence ID" value="NZ_CP040441.1"/>
</dbReference>
<gene>
    <name evidence="1" type="ORF">AMD02_04810</name>
</gene>
<comment type="caution">
    <text evidence="1">The sequence shown here is derived from an EMBL/GenBank/DDBJ whole genome shotgun (WGS) entry which is preliminary data.</text>
</comment>
<accession>A0A0M0KHC4</accession>
<evidence type="ECO:0008006" key="2">
    <source>
        <dbReference type="Google" id="ProtNLM"/>
    </source>
</evidence>